<dbReference type="AlphaFoldDB" id="A0A388TFE4"/>
<keyword evidence="5" id="KW-0949">S-adenosyl-L-methionine</keyword>
<comment type="caution">
    <text evidence="13">The sequence shown here is derived from an EMBL/GenBank/DDBJ whole genome shotgun (WGS) entry which is preliminary data.</text>
</comment>
<evidence type="ECO:0000256" key="2">
    <source>
        <dbReference type="ARBA" id="ARBA00004712"/>
    </source>
</evidence>
<evidence type="ECO:0000256" key="7">
    <source>
        <dbReference type="ARBA" id="ARBA00023004"/>
    </source>
</evidence>
<dbReference type="InterPro" id="IPR006638">
    <property type="entry name" value="Elp3/MiaA/NifB-like_rSAM"/>
</dbReference>
<keyword evidence="14" id="KW-1185">Reference proteome</keyword>
<dbReference type="SFLD" id="SFLDG01388">
    <property type="entry name" value="7_8-didemethyl-8-hydroxy-5-dea"/>
    <property type="match status" value="1"/>
</dbReference>
<comment type="pathway">
    <text evidence="2">Cofactor biosynthesis; coenzyme F0 biosynthesis.</text>
</comment>
<evidence type="ECO:0000313" key="13">
    <source>
        <dbReference type="EMBL" id="GBR75335.1"/>
    </source>
</evidence>
<dbReference type="PANTHER" id="PTHR43076:SF15">
    <property type="entry name" value="7,8-DIDEMETHYL-8-HYDROXY-5-DEAZARIBOFLAVIN SYNTHASE"/>
    <property type="match status" value="1"/>
</dbReference>
<evidence type="ECO:0000313" key="14">
    <source>
        <dbReference type="Proteomes" id="UP000275925"/>
    </source>
</evidence>
<keyword evidence="8" id="KW-0411">Iron-sulfur</keyword>
<comment type="cofactor">
    <cofactor evidence="1">
        <name>[4Fe-4S] cluster</name>
        <dbReference type="ChEBI" id="CHEBI:49883"/>
    </cofactor>
</comment>
<dbReference type="GO" id="GO:0051539">
    <property type="term" value="F:4 iron, 4 sulfur cluster binding"/>
    <property type="evidence" value="ECO:0007669"/>
    <property type="project" value="UniProtKB-KW"/>
</dbReference>
<dbReference type="InterPro" id="IPR058240">
    <property type="entry name" value="rSAM_sf"/>
</dbReference>
<dbReference type="Gene3D" id="3.20.20.70">
    <property type="entry name" value="Aldolase class I"/>
    <property type="match status" value="1"/>
</dbReference>
<dbReference type="InterPro" id="IPR007197">
    <property type="entry name" value="rSAM"/>
</dbReference>
<keyword evidence="6" id="KW-0479">Metal-binding</keyword>
<keyword evidence="4" id="KW-0004">4Fe-4S</keyword>
<feature type="region of interest" description="Disordered" evidence="11">
    <location>
        <begin position="362"/>
        <end position="389"/>
    </location>
</feature>
<evidence type="ECO:0000259" key="12">
    <source>
        <dbReference type="PROSITE" id="PS51918"/>
    </source>
</evidence>
<reference evidence="13 14" key="1">
    <citation type="journal article" date="2019" name="ISME J.">
        <title>Genome analyses of uncultured TG2/ZB3 bacteria in 'Margulisbacteria' specifically attached to ectosymbiotic spirochetes of protists in the termite gut.</title>
        <authorList>
            <person name="Utami Y.D."/>
            <person name="Kuwahara H."/>
            <person name="Igai K."/>
            <person name="Murakami T."/>
            <person name="Sugaya K."/>
            <person name="Morikawa T."/>
            <person name="Nagura Y."/>
            <person name="Yuki M."/>
            <person name="Deevong P."/>
            <person name="Inoue T."/>
            <person name="Kihara K."/>
            <person name="Lo N."/>
            <person name="Yamada A."/>
            <person name="Ohkuma M."/>
            <person name="Hongoh Y."/>
        </authorList>
    </citation>
    <scope>NUCLEOTIDE SEQUENCE [LARGE SCALE GENOMIC DNA]</scope>
    <source>
        <strain evidence="13">NkOx7-02</strain>
    </source>
</reference>
<dbReference type="SMART" id="SM00729">
    <property type="entry name" value="Elp3"/>
    <property type="match status" value="1"/>
</dbReference>
<evidence type="ECO:0000256" key="5">
    <source>
        <dbReference type="ARBA" id="ARBA00022691"/>
    </source>
</evidence>
<dbReference type="InterPro" id="IPR013785">
    <property type="entry name" value="Aldolase_TIM"/>
</dbReference>
<evidence type="ECO:0000256" key="8">
    <source>
        <dbReference type="ARBA" id="ARBA00023014"/>
    </source>
</evidence>
<name>A0A388TFE4_9BACT</name>
<dbReference type="PROSITE" id="PS51918">
    <property type="entry name" value="RADICAL_SAM"/>
    <property type="match status" value="1"/>
</dbReference>
<evidence type="ECO:0000256" key="1">
    <source>
        <dbReference type="ARBA" id="ARBA00001966"/>
    </source>
</evidence>
<evidence type="ECO:0000256" key="6">
    <source>
        <dbReference type="ARBA" id="ARBA00022723"/>
    </source>
</evidence>
<evidence type="ECO:0000256" key="4">
    <source>
        <dbReference type="ARBA" id="ARBA00022485"/>
    </source>
</evidence>
<dbReference type="Proteomes" id="UP000275925">
    <property type="component" value="Unassembled WGS sequence"/>
</dbReference>
<dbReference type="SFLD" id="SFLDS00029">
    <property type="entry name" value="Radical_SAM"/>
    <property type="match status" value="1"/>
</dbReference>
<dbReference type="InterPro" id="IPR019939">
    <property type="entry name" value="CofG_family"/>
</dbReference>
<accession>A0A388TFE4</accession>
<evidence type="ECO:0000256" key="9">
    <source>
        <dbReference type="ARBA" id="ARBA00023239"/>
    </source>
</evidence>
<dbReference type="GO" id="GO:0016765">
    <property type="term" value="F:transferase activity, transferring alkyl or aryl (other than methyl) groups"/>
    <property type="evidence" value="ECO:0007669"/>
    <property type="project" value="InterPro"/>
</dbReference>
<feature type="domain" description="Radical SAM core" evidence="12">
    <location>
        <begin position="6"/>
        <end position="247"/>
    </location>
</feature>
<dbReference type="NCBIfam" id="NF004884">
    <property type="entry name" value="PRK06245.1"/>
    <property type="match status" value="1"/>
</dbReference>
<evidence type="ECO:0000256" key="10">
    <source>
        <dbReference type="ARBA" id="ARBA00048974"/>
    </source>
</evidence>
<dbReference type="SFLD" id="SFLDG01064">
    <property type="entry name" value="F420__menaquinone_cofactor_bio"/>
    <property type="match status" value="1"/>
</dbReference>
<keyword evidence="9" id="KW-0456">Lyase</keyword>
<protein>
    <recommendedName>
        <fullName evidence="3">7,8-didemethyl-8-hydroxy-5-deazariboflavin synthase</fullName>
        <ecNumber evidence="3">4.3.1.32</ecNumber>
    </recommendedName>
</protein>
<dbReference type="SUPFAM" id="SSF102114">
    <property type="entry name" value="Radical SAM enzymes"/>
    <property type="match status" value="1"/>
</dbReference>
<dbReference type="InterPro" id="IPR034405">
    <property type="entry name" value="F420"/>
</dbReference>
<dbReference type="CDD" id="cd01335">
    <property type="entry name" value="Radical_SAM"/>
    <property type="match status" value="1"/>
</dbReference>
<proteinExistence type="predicted"/>
<dbReference type="EC" id="4.3.1.32" evidence="3"/>
<dbReference type="EMBL" id="BGZO01000001">
    <property type="protein sequence ID" value="GBR75335.1"/>
    <property type="molecule type" value="Genomic_DNA"/>
</dbReference>
<dbReference type="PANTHER" id="PTHR43076">
    <property type="entry name" value="FO SYNTHASE (COFH)"/>
    <property type="match status" value="1"/>
</dbReference>
<sequence>MDKNIVTYSRSATVNLSRICSCLCDYCDYPTNNLDQNQFELVIPYLTIKLCNQAKKAGAKEVMFVAGERPDNFSAVRARLDLWGFNSYIEYVYTVCELIFLEGLLPSLNIGYLSKEEILGSHDETGWNGIRRIASAIYMMLDCADEKILEKYSPRKTLQSRVDTISYAGVGKVPITTGILVGLGESDKSRREAMEIIKALHQEYGNIQNVVLQNYRPIGNPKFEIKSQTKKDELLRVCEMARRILPDDVPITIPAVSTENILPFINAGVRDIGSFDVLTEKKSGLNYNELLGDLEKSLKKKGLGLQRRLPIFSKYIIDNWYSRKLAQVLDRYKALLKGSEDPDLSAETDSAFAEEFASIVPRQRKKKKTVRKAKPHPVKKTKGGKSRKR</sequence>
<dbReference type="Pfam" id="PF04055">
    <property type="entry name" value="Radical_SAM"/>
    <property type="match status" value="1"/>
</dbReference>
<gene>
    <name evidence="13" type="primary">cofG</name>
    <name evidence="13" type="ORF">NO2_0021</name>
</gene>
<dbReference type="GO" id="GO:0046872">
    <property type="term" value="F:metal ion binding"/>
    <property type="evidence" value="ECO:0007669"/>
    <property type="project" value="UniProtKB-KW"/>
</dbReference>
<dbReference type="GO" id="GO:0044689">
    <property type="term" value="F:7,8-didemethyl-8-hydroxy-5-deazariboflavin synthase activity"/>
    <property type="evidence" value="ECO:0007669"/>
    <property type="project" value="UniProtKB-EC"/>
</dbReference>
<evidence type="ECO:0000256" key="3">
    <source>
        <dbReference type="ARBA" id="ARBA00012126"/>
    </source>
</evidence>
<dbReference type="SFLD" id="SFLDF00294">
    <property type="entry name" value="7_8-didemethyl-8-hydroxy-5-dea"/>
    <property type="match status" value="1"/>
</dbReference>
<dbReference type="UniPathway" id="UPA00072"/>
<keyword evidence="7" id="KW-0408">Iron</keyword>
<organism evidence="13 14">
    <name type="scientific">Candidatus Termititenax persephonae</name>
    <dbReference type="NCBI Taxonomy" id="2218525"/>
    <lineage>
        <taxon>Bacteria</taxon>
        <taxon>Bacillati</taxon>
        <taxon>Candidatus Margulisiibacteriota</taxon>
        <taxon>Candidatus Termititenacia</taxon>
        <taxon>Candidatus Termititenacales</taxon>
        <taxon>Candidatus Termititenacaceae</taxon>
        <taxon>Candidatus Termititenax</taxon>
    </lineage>
</organism>
<comment type="catalytic activity">
    <reaction evidence="10">
        <text>5-amino-5-(4-hydroxybenzyl)-6-(D-ribitylimino)-5,6-dihydrouracil + S-adenosyl-L-methionine = 7,8-didemethyl-8-hydroxy-5-deazariboflavin + 5'-deoxyadenosine + L-methionine + NH4(+) + H(+)</text>
        <dbReference type="Rhea" id="RHEA:55204"/>
        <dbReference type="ChEBI" id="CHEBI:15378"/>
        <dbReference type="ChEBI" id="CHEBI:17319"/>
        <dbReference type="ChEBI" id="CHEBI:28938"/>
        <dbReference type="ChEBI" id="CHEBI:57844"/>
        <dbReference type="ChEBI" id="CHEBI:59789"/>
        <dbReference type="ChEBI" id="CHEBI:59904"/>
        <dbReference type="ChEBI" id="CHEBI:85936"/>
        <dbReference type="EC" id="4.3.1.32"/>
    </reaction>
</comment>
<evidence type="ECO:0000256" key="11">
    <source>
        <dbReference type="SAM" id="MobiDB-lite"/>
    </source>
</evidence>